<evidence type="ECO:0000313" key="3">
    <source>
        <dbReference type="EMBL" id="WCR03864.1"/>
    </source>
</evidence>
<protein>
    <submittedName>
        <fullName evidence="2">Uncharacterized protein</fullName>
    </submittedName>
</protein>
<evidence type="ECO:0000313" key="5">
    <source>
        <dbReference type="Proteomes" id="UP001215549"/>
    </source>
</evidence>
<dbReference type="EMBL" id="CP067140">
    <property type="protein sequence ID" value="WCR03864.1"/>
    <property type="molecule type" value="Genomic_DNA"/>
</dbReference>
<keyword evidence="5" id="KW-1185">Reference proteome</keyword>
<dbReference type="AlphaFoldDB" id="A0AA46A730"/>
<feature type="region of interest" description="Disordered" evidence="1">
    <location>
        <begin position="274"/>
        <end position="305"/>
    </location>
</feature>
<sequence length="305" mass="33411">MASAPILIQMKNTTIYQNLVWVLCLAKCYDQPVVNPSPYDIWLDERLATGVDPTWLRDFSLYAATTICGLLGAELLKANPDASKTQIARHRLALLSGFEVLRNGEGAFREALARLAARADGPLDEAGKAFGNLFDRLSRDLLFDEAFAPFRQILRECILSHWPYAVGDTLLGERVNERRLHSVVTAARETGVWDAVLDAILTDAGAFSPDDPRARSRKTFIAKDYASILTEIPTWVGPGEMLAAMGTTKAAFASLLAGGLLVPRTRAPKVIARRRPLPRPGRGGPCADTCRPASQHQAKTAPYDR</sequence>
<dbReference type="RefSeq" id="WP_076527647.1">
    <property type="nucleotide sequence ID" value="NZ_CP067140.1"/>
</dbReference>
<evidence type="ECO:0000313" key="2">
    <source>
        <dbReference type="EMBL" id="SIT07006.1"/>
    </source>
</evidence>
<evidence type="ECO:0000256" key="1">
    <source>
        <dbReference type="SAM" id="MobiDB-lite"/>
    </source>
</evidence>
<dbReference type="Proteomes" id="UP001215549">
    <property type="component" value="Chromosome"/>
</dbReference>
<reference evidence="3 5" key="2">
    <citation type="submission" date="2021-01" db="EMBL/GenBank/DDBJ databases">
        <title>Biogeographic distribution of Paracoccus.</title>
        <authorList>
            <person name="Hollensteiner J."/>
            <person name="Leineberger J."/>
            <person name="Brinkhoff T."/>
            <person name="Daniel R."/>
        </authorList>
    </citation>
    <scope>NUCLEOTIDE SEQUENCE [LARGE SCALE GENOMIC DNA]</scope>
    <source>
        <strain evidence="3 5">DSM 18447</strain>
    </source>
</reference>
<evidence type="ECO:0000313" key="4">
    <source>
        <dbReference type="Proteomes" id="UP000186216"/>
    </source>
</evidence>
<proteinExistence type="predicted"/>
<dbReference type="Proteomes" id="UP000186216">
    <property type="component" value="Unassembled WGS sequence"/>
</dbReference>
<reference evidence="2 4" key="1">
    <citation type="submission" date="2017-01" db="EMBL/GenBank/DDBJ databases">
        <authorList>
            <person name="Varghese N."/>
            <person name="Submissions S."/>
        </authorList>
    </citation>
    <scope>NUCLEOTIDE SEQUENCE [LARGE SCALE GENOMIC DNA]</scope>
    <source>
        <strain evidence="2 4">DSM 18447</strain>
    </source>
</reference>
<organism evidence="2 4">
    <name type="scientific">Paracoccus saliphilus</name>
    <dbReference type="NCBI Taxonomy" id="405559"/>
    <lineage>
        <taxon>Bacteria</taxon>
        <taxon>Pseudomonadati</taxon>
        <taxon>Pseudomonadota</taxon>
        <taxon>Alphaproteobacteria</taxon>
        <taxon>Rhodobacterales</taxon>
        <taxon>Paracoccaceae</taxon>
        <taxon>Paracoccus</taxon>
    </lineage>
</organism>
<gene>
    <name evidence="3" type="ORF">JHX88_03625</name>
    <name evidence="2" type="ORF">SAMN05421772_11599</name>
</gene>
<dbReference type="EMBL" id="FTOU01000015">
    <property type="protein sequence ID" value="SIT07006.1"/>
    <property type="molecule type" value="Genomic_DNA"/>
</dbReference>
<name>A0AA46A730_9RHOB</name>
<accession>A0AA46A730</accession>